<dbReference type="Proteomes" id="UP001058003">
    <property type="component" value="Chromosome"/>
</dbReference>
<organism evidence="2 3">
    <name type="scientific">Dactylosporangium aurantiacum</name>
    <dbReference type="NCBI Taxonomy" id="35754"/>
    <lineage>
        <taxon>Bacteria</taxon>
        <taxon>Bacillati</taxon>
        <taxon>Actinomycetota</taxon>
        <taxon>Actinomycetes</taxon>
        <taxon>Micromonosporales</taxon>
        <taxon>Micromonosporaceae</taxon>
        <taxon>Dactylosporangium</taxon>
    </lineage>
</organism>
<evidence type="ECO:0000259" key="1">
    <source>
        <dbReference type="PROSITE" id="PS51186"/>
    </source>
</evidence>
<dbReference type="InterPro" id="IPR016181">
    <property type="entry name" value="Acyl_CoA_acyltransferase"/>
</dbReference>
<dbReference type="InterPro" id="IPR000182">
    <property type="entry name" value="GNAT_dom"/>
</dbReference>
<reference evidence="2" key="1">
    <citation type="submission" date="2021-04" db="EMBL/GenBank/DDBJ databases">
        <title>Dactylosporangium aurantiacum NRRL B-8018 full assembly.</title>
        <authorList>
            <person name="Hartkoorn R.C."/>
            <person name="Beaudoing E."/>
            <person name="Hot D."/>
        </authorList>
    </citation>
    <scope>NUCLEOTIDE SEQUENCE</scope>
    <source>
        <strain evidence="2">NRRL B-8018</strain>
    </source>
</reference>
<protein>
    <submittedName>
        <fullName evidence="2">GNAT family N-acetyltransferase</fullName>
        <ecNumber evidence="2">2.3.1.-</ecNumber>
    </submittedName>
</protein>
<evidence type="ECO:0000313" key="3">
    <source>
        <dbReference type="Proteomes" id="UP001058003"/>
    </source>
</evidence>
<feature type="domain" description="N-acetyltransferase" evidence="1">
    <location>
        <begin position="116"/>
        <end position="241"/>
    </location>
</feature>
<gene>
    <name evidence="2" type="ORF">Daura_28225</name>
</gene>
<dbReference type="InterPro" id="IPR027365">
    <property type="entry name" value="GNAT_acetyltra_YdfB-like"/>
</dbReference>
<keyword evidence="3" id="KW-1185">Reference proteome</keyword>
<accession>A0A9Q9I972</accession>
<keyword evidence="2" id="KW-0808">Transferase</keyword>
<evidence type="ECO:0000313" key="2">
    <source>
        <dbReference type="EMBL" id="UWZ50706.1"/>
    </source>
</evidence>
<dbReference type="OrthoDB" id="4824241at2"/>
<dbReference type="PROSITE" id="PS51186">
    <property type="entry name" value="GNAT"/>
    <property type="match status" value="1"/>
</dbReference>
<dbReference type="EMBL" id="CP073767">
    <property type="protein sequence ID" value="UWZ50706.1"/>
    <property type="molecule type" value="Genomic_DNA"/>
</dbReference>
<name>A0A9Q9I972_9ACTN</name>
<dbReference type="AlphaFoldDB" id="A0A9Q9I972"/>
<dbReference type="EC" id="2.3.1.-" evidence="2"/>
<dbReference type="GO" id="GO:0016747">
    <property type="term" value="F:acyltransferase activity, transferring groups other than amino-acyl groups"/>
    <property type="evidence" value="ECO:0007669"/>
    <property type="project" value="InterPro"/>
</dbReference>
<dbReference type="KEGG" id="daur:Daura_28225"/>
<dbReference type="Gene3D" id="3.40.630.30">
    <property type="match status" value="1"/>
</dbReference>
<sequence length="241" mass="24138">MTDDALLHRARRRWAALAGAPVVFRDAAVEVVASPQSSLCPPGWVGIVALGGAVIATAPGGGAADTVRRALHDLPVTAATDPAALRDVLPVAGTLGPATLAYCEAAGFRPAGATAVEPVPADHADLAALLARVPAGDAGESGLAEITSPAFVLRGAAGVVAAAGYGVWPGGTAHIGVLTAPAARGRGLARAVATAAVTDALRRGLLPQWRARPEASRRVARALGFRELGAQLSVRLRSVCG</sequence>
<dbReference type="SUPFAM" id="SSF55729">
    <property type="entry name" value="Acyl-CoA N-acyltransferases (Nat)"/>
    <property type="match status" value="1"/>
</dbReference>
<dbReference type="Pfam" id="PF12746">
    <property type="entry name" value="GNAT_acetyltran"/>
    <property type="match status" value="1"/>
</dbReference>
<dbReference type="RefSeq" id="WP_033360453.1">
    <property type="nucleotide sequence ID" value="NZ_CP073767.1"/>
</dbReference>
<keyword evidence="2" id="KW-0012">Acyltransferase</keyword>
<proteinExistence type="predicted"/>